<keyword evidence="2" id="KW-1185">Reference proteome</keyword>
<sequence length="310" mass="34522">MIISASYRTDIPAFYGRWFLNRFRAGWVRAVNPYGRQISTIPLRAGIDGYVFWSRNPAPFQAAFDEVRAAGYPFILHYTVTGYPRRLERSVIDPARAVALIRDLAARHGPDVVVWRYDPVLITSLTPPSWHLETFAALADALAGAVDEVVISCATLYRKTERNLTLAAAEGEGFTWVDPPAEDKQALLTRLAGMARARGMRPTLCAQPGLIVPEAEPGRCVDARRLERVAAGWGYPRSIPARPRGTRPGCQCHESRDIGEYDTCPHGCAYCYAVGSREQARIRLAEHDPDSEFLFRPAWVLPTAEIPTLL</sequence>
<evidence type="ECO:0000313" key="2">
    <source>
        <dbReference type="Proteomes" id="UP000182983"/>
    </source>
</evidence>
<dbReference type="InterPro" id="IPR014998">
    <property type="entry name" value="DUF1848"/>
</dbReference>
<evidence type="ECO:0000313" key="1">
    <source>
        <dbReference type="EMBL" id="SEH26012.1"/>
    </source>
</evidence>
<reference evidence="2" key="1">
    <citation type="submission" date="2016-10" db="EMBL/GenBank/DDBJ databases">
        <authorList>
            <person name="Varghese N."/>
            <person name="Submissions S."/>
        </authorList>
    </citation>
    <scope>NUCLEOTIDE SEQUENCE [LARGE SCALE GENOMIC DNA]</scope>
    <source>
        <strain evidence="2">DSM 13234</strain>
    </source>
</reference>
<dbReference type="Pfam" id="PF08902">
    <property type="entry name" value="DUF1848"/>
    <property type="match status" value="1"/>
</dbReference>
<dbReference type="EMBL" id="FNWO01000001">
    <property type="protein sequence ID" value="SEH26012.1"/>
    <property type="molecule type" value="Genomic_DNA"/>
</dbReference>
<evidence type="ECO:0008006" key="3">
    <source>
        <dbReference type="Google" id="ProtNLM"/>
    </source>
</evidence>
<protein>
    <recommendedName>
        <fullName evidence="3">DNA repair photolyase</fullName>
    </recommendedName>
</protein>
<dbReference type="Proteomes" id="UP000182983">
    <property type="component" value="Unassembled WGS sequence"/>
</dbReference>
<name>A0A1H6GT93_MAGFU</name>
<organism evidence="1 2">
    <name type="scientific">Magnetospirillum fulvum</name>
    <name type="common">Rhodospirillum fulvum</name>
    <dbReference type="NCBI Taxonomy" id="1082"/>
    <lineage>
        <taxon>Bacteria</taxon>
        <taxon>Pseudomonadati</taxon>
        <taxon>Pseudomonadota</taxon>
        <taxon>Alphaproteobacteria</taxon>
        <taxon>Rhodospirillales</taxon>
        <taxon>Rhodospirillaceae</taxon>
        <taxon>Magnetospirillum</taxon>
    </lineage>
</organism>
<proteinExistence type="predicted"/>
<dbReference type="AlphaFoldDB" id="A0A1H6GT93"/>
<gene>
    <name evidence="1" type="ORF">SAMN04244559_00375</name>
</gene>
<dbReference type="OrthoDB" id="9771212at2"/>
<accession>A0A1H6GT93</accession>
<dbReference type="RefSeq" id="WP_074764914.1">
    <property type="nucleotide sequence ID" value="NZ_FNWO01000001.1"/>
</dbReference>